<dbReference type="Pfam" id="PF03634">
    <property type="entry name" value="TCP"/>
    <property type="match status" value="1"/>
</dbReference>
<dbReference type="GO" id="GO:0043565">
    <property type="term" value="F:sequence-specific DNA binding"/>
    <property type="evidence" value="ECO:0007669"/>
    <property type="project" value="TreeGrafter"/>
</dbReference>
<feature type="compositionally biased region" description="Basic and acidic residues" evidence="7">
    <location>
        <begin position="211"/>
        <end position="233"/>
    </location>
</feature>
<evidence type="ECO:0000313" key="11">
    <source>
        <dbReference type="Proteomes" id="UP001190926"/>
    </source>
</evidence>
<dbReference type="PANTHER" id="PTHR31072:SF93">
    <property type="entry name" value="TRANSCRIPTION FACTOR TCP24"/>
    <property type="match status" value="1"/>
</dbReference>
<evidence type="ECO:0000259" key="8">
    <source>
        <dbReference type="PROSITE" id="PS51369"/>
    </source>
</evidence>
<evidence type="ECO:0000313" key="10">
    <source>
        <dbReference type="EMBL" id="KAH6826226.1"/>
    </source>
</evidence>
<dbReference type="GO" id="GO:0003700">
    <property type="term" value="F:DNA-binding transcription factor activity"/>
    <property type="evidence" value="ECO:0007669"/>
    <property type="project" value="InterPro"/>
</dbReference>
<feature type="domain" description="TCP" evidence="8">
    <location>
        <begin position="79"/>
        <end position="137"/>
    </location>
</feature>
<gene>
    <name evidence="10" type="ORF">C2S53_001663</name>
</gene>
<sequence>MEVDQIQCKFPNISNGGYASTIVSHRERMDDDEEEGERGRSNSSNGRSGGAADPRGGAVGGLYGWPSSRIVRVSKATGGKDRHSKVLTSRGLRDRRVRLSVNTAIQFYDLQDRLGYDQPSKAVEWLLAAAASSIAELPPMNSPFPDTNHKLLIEEKKMCVASGADHRTIRLDSVMDGGGGGNRGGIQQEAAAGGSSSSENSKGSGLSISRSESRFRARERAKERALEKEKENDESSYVASFTELLSGGGINSINGGGGGGGGGVGSNKDVSVCRDQSPINNENSDHQSNFFQKFPMDYFSSGLSGPPAPLQFTAAANHHPELQPFSFASDHLVSANSSAINRGTLQSNSSSSLQFPPSFFTSAAAPAANHRQFFPGFDARLQLYYGDAHGSDGRHPGPKRKDKP</sequence>
<accession>A0AAD4P4T1</accession>
<dbReference type="PROSITE" id="PS51370">
    <property type="entry name" value="R"/>
    <property type="match status" value="1"/>
</dbReference>
<dbReference type="InterPro" id="IPR017887">
    <property type="entry name" value="TF_TCP_subgr"/>
</dbReference>
<evidence type="ECO:0000256" key="6">
    <source>
        <dbReference type="ARBA" id="ARBA00023242"/>
    </source>
</evidence>
<evidence type="ECO:0000256" key="4">
    <source>
        <dbReference type="ARBA" id="ARBA00023125"/>
    </source>
</evidence>
<dbReference type="AlphaFoldDB" id="A0AAD4P4T1"/>
<keyword evidence="4" id="KW-0238">DNA-binding</keyword>
<keyword evidence="2" id="KW-0217">Developmental protein</keyword>
<dbReference type="GO" id="GO:0005634">
    <property type="term" value="C:nucleus"/>
    <property type="evidence" value="ECO:0007669"/>
    <property type="project" value="UniProtKB-SubCell"/>
</dbReference>
<keyword evidence="6" id="KW-0539">Nucleus</keyword>
<evidence type="ECO:0000256" key="2">
    <source>
        <dbReference type="ARBA" id="ARBA00022473"/>
    </source>
</evidence>
<comment type="subcellular location">
    <subcellularLocation>
        <location evidence="1">Nucleus</location>
    </subcellularLocation>
</comment>
<keyword evidence="11" id="KW-1185">Reference proteome</keyword>
<evidence type="ECO:0000256" key="3">
    <source>
        <dbReference type="ARBA" id="ARBA00023015"/>
    </source>
</evidence>
<evidence type="ECO:0000256" key="1">
    <source>
        <dbReference type="ARBA" id="ARBA00004123"/>
    </source>
</evidence>
<keyword evidence="3" id="KW-0805">Transcription regulation</keyword>
<name>A0AAD4P4T1_PERFH</name>
<reference evidence="10 11" key="1">
    <citation type="journal article" date="2021" name="Nat. Commun.">
        <title>Incipient diploidization of the medicinal plant Perilla within 10,000 years.</title>
        <authorList>
            <person name="Zhang Y."/>
            <person name="Shen Q."/>
            <person name="Leng L."/>
            <person name="Zhang D."/>
            <person name="Chen S."/>
            <person name="Shi Y."/>
            <person name="Ning Z."/>
            <person name="Chen S."/>
        </authorList>
    </citation>
    <scope>NUCLEOTIDE SEQUENCE [LARGE SCALE GENOMIC DNA]</scope>
    <source>
        <strain evidence="11">cv. PC099</strain>
    </source>
</reference>
<feature type="region of interest" description="Disordered" evidence="7">
    <location>
        <begin position="11"/>
        <end position="58"/>
    </location>
</feature>
<evidence type="ECO:0000259" key="9">
    <source>
        <dbReference type="PROSITE" id="PS51370"/>
    </source>
</evidence>
<feature type="compositionally biased region" description="Low complexity" evidence="7">
    <location>
        <begin position="185"/>
        <end position="210"/>
    </location>
</feature>
<keyword evidence="5" id="KW-0804">Transcription</keyword>
<dbReference type="PROSITE" id="PS51369">
    <property type="entry name" value="TCP"/>
    <property type="match status" value="1"/>
</dbReference>
<feature type="domain" description="R" evidence="9">
    <location>
        <begin position="211"/>
        <end position="230"/>
    </location>
</feature>
<proteinExistence type="predicted"/>
<organism evidence="10 11">
    <name type="scientific">Perilla frutescens var. hirtella</name>
    <name type="common">Perilla citriodora</name>
    <name type="synonym">Perilla setoyensis</name>
    <dbReference type="NCBI Taxonomy" id="608512"/>
    <lineage>
        <taxon>Eukaryota</taxon>
        <taxon>Viridiplantae</taxon>
        <taxon>Streptophyta</taxon>
        <taxon>Embryophyta</taxon>
        <taxon>Tracheophyta</taxon>
        <taxon>Spermatophyta</taxon>
        <taxon>Magnoliopsida</taxon>
        <taxon>eudicotyledons</taxon>
        <taxon>Gunneridae</taxon>
        <taxon>Pentapetalae</taxon>
        <taxon>asterids</taxon>
        <taxon>lamiids</taxon>
        <taxon>Lamiales</taxon>
        <taxon>Lamiaceae</taxon>
        <taxon>Nepetoideae</taxon>
        <taxon>Elsholtzieae</taxon>
        <taxon>Perilla</taxon>
    </lineage>
</organism>
<protein>
    <submittedName>
        <fullName evidence="10">Uncharacterized protein</fullName>
    </submittedName>
</protein>
<dbReference type="InterPro" id="IPR017888">
    <property type="entry name" value="CYC/TB1_R_domain"/>
</dbReference>
<dbReference type="Proteomes" id="UP001190926">
    <property type="component" value="Unassembled WGS sequence"/>
</dbReference>
<feature type="region of interest" description="Disordered" evidence="7">
    <location>
        <begin position="171"/>
        <end position="233"/>
    </location>
</feature>
<feature type="compositionally biased region" description="Polar residues" evidence="7">
    <location>
        <begin position="12"/>
        <end position="23"/>
    </location>
</feature>
<evidence type="ECO:0000256" key="5">
    <source>
        <dbReference type="ARBA" id="ARBA00023163"/>
    </source>
</evidence>
<comment type="caution">
    <text evidence="10">The sequence shown here is derived from an EMBL/GenBank/DDBJ whole genome shotgun (WGS) entry which is preliminary data.</text>
</comment>
<evidence type="ECO:0000256" key="7">
    <source>
        <dbReference type="SAM" id="MobiDB-lite"/>
    </source>
</evidence>
<dbReference type="EMBL" id="SDAM02000167">
    <property type="protein sequence ID" value="KAH6826226.1"/>
    <property type="molecule type" value="Genomic_DNA"/>
</dbReference>
<dbReference type="InterPro" id="IPR005333">
    <property type="entry name" value="Transcription_factor_TCP"/>
</dbReference>
<dbReference type="PANTHER" id="PTHR31072">
    <property type="entry name" value="TRANSCRIPTION FACTOR TCP4-RELATED"/>
    <property type="match status" value="1"/>
</dbReference>
<dbReference type="GO" id="GO:2000032">
    <property type="term" value="P:regulation of secondary shoot formation"/>
    <property type="evidence" value="ECO:0007669"/>
    <property type="project" value="TreeGrafter"/>
</dbReference>